<dbReference type="GO" id="GO:0016209">
    <property type="term" value="F:antioxidant activity"/>
    <property type="evidence" value="ECO:0007669"/>
    <property type="project" value="InterPro"/>
</dbReference>
<gene>
    <name evidence="2" type="ORF">UU29_C0012G0004</name>
</gene>
<evidence type="ECO:0000313" key="3">
    <source>
        <dbReference type="Proteomes" id="UP000034601"/>
    </source>
</evidence>
<dbReference type="EMBL" id="LCAB01000012">
    <property type="protein sequence ID" value="KKR82466.1"/>
    <property type="molecule type" value="Genomic_DNA"/>
</dbReference>
<protein>
    <submittedName>
        <fullName evidence="2">Cytochrome C biogenesis protein</fullName>
    </submittedName>
</protein>
<dbReference type="InterPro" id="IPR036249">
    <property type="entry name" value="Thioredoxin-like_sf"/>
</dbReference>
<dbReference type="SUPFAM" id="SSF52833">
    <property type="entry name" value="Thioredoxin-like"/>
    <property type="match status" value="1"/>
</dbReference>
<dbReference type="Proteomes" id="UP000034601">
    <property type="component" value="Unassembled WGS sequence"/>
</dbReference>
<comment type="caution">
    <text evidence="2">The sequence shown here is derived from an EMBL/GenBank/DDBJ whole genome shotgun (WGS) entry which is preliminary data.</text>
</comment>
<proteinExistence type="predicted"/>
<sequence length="338" mass="38808">MTVFGFAGQNIRGMKAPQFPEGLLWFNSPPLTLEKLQKQGQVVLIDFWTYSCINCQRTLPYLKEWWQKYQDKGFVLIGVHAPEFEFEKDPHNIAQALEKYGVIWPVVLDKNYQIWNLYDNHYWPSEYLINPQGIIIYAHVGEGNYQQTELKIQEALSLEEAGIPLIGEVSTEVFQMGQTPELYCGYLKGALGNMEAYQKDKNHHYKTKTPEENLEPDLIYLEGVWKAKAEYLEHPRKTEKLEDTIILPYKAKKVYLVMESTSDKSIKVYVTLDAVSLTDESAGSDIKLEEEGPYAKSFIDVSFSTLYNLVNTATFGDHILRISTKEPGLRAFAFTFGN</sequence>
<evidence type="ECO:0000259" key="1">
    <source>
        <dbReference type="PROSITE" id="PS51352"/>
    </source>
</evidence>
<dbReference type="Pfam" id="PF17991">
    <property type="entry name" value="Thioredoxin_10"/>
    <property type="match status" value="1"/>
</dbReference>
<dbReference type="InterPro" id="IPR000866">
    <property type="entry name" value="AhpC/TSA"/>
</dbReference>
<evidence type="ECO:0000313" key="2">
    <source>
        <dbReference type="EMBL" id="KKR82466.1"/>
    </source>
</evidence>
<dbReference type="GO" id="GO:0016491">
    <property type="term" value="F:oxidoreductase activity"/>
    <property type="evidence" value="ECO:0007669"/>
    <property type="project" value="InterPro"/>
</dbReference>
<accession>A0A0G0U5K7</accession>
<dbReference type="InterPro" id="IPR041017">
    <property type="entry name" value="Thioredoxin_10"/>
</dbReference>
<dbReference type="Gene3D" id="2.60.120.260">
    <property type="entry name" value="Galactose-binding domain-like"/>
    <property type="match status" value="1"/>
</dbReference>
<dbReference type="Pfam" id="PF00578">
    <property type="entry name" value="AhpC-TSA"/>
    <property type="match status" value="1"/>
</dbReference>
<dbReference type="PANTHER" id="PTHR42852">
    <property type="entry name" value="THIOL:DISULFIDE INTERCHANGE PROTEIN DSBE"/>
    <property type="match status" value="1"/>
</dbReference>
<dbReference type="PROSITE" id="PS51352">
    <property type="entry name" value="THIOREDOXIN_2"/>
    <property type="match status" value="1"/>
</dbReference>
<dbReference type="PANTHER" id="PTHR42852:SF13">
    <property type="entry name" value="PROTEIN DIPZ"/>
    <property type="match status" value="1"/>
</dbReference>
<organism evidence="2 3">
    <name type="scientific">Candidatus Daviesbacteria bacterium GW2011_GWA2_40_9</name>
    <dbReference type="NCBI Taxonomy" id="1618424"/>
    <lineage>
        <taxon>Bacteria</taxon>
        <taxon>Candidatus Daviesiibacteriota</taxon>
    </lineage>
</organism>
<dbReference type="PATRIC" id="fig|1618424.3.peg.917"/>
<dbReference type="Gene3D" id="3.40.30.10">
    <property type="entry name" value="Glutaredoxin"/>
    <property type="match status" value="1"/>
</dbReference>
<dbReference type="InterPro" id="IPR013766">
    <property type="entry name" value="Thioredoxin_domain"/>
</dbReference>
<dbReference type="InterPro" id="IPR050553">
    <property type="entry name" value="Thioredoxin_ResA/DsbE_sf"/>
</dbReference>
<name>A0A0G0U5K7_9BACT</name>
<reference evidence="2 3" key="1">
    <citation type="journal article" date="2015" name="Nature">
        <title>rRNA introns, odd ribosomes, and small enigmatic genomes across a large radiation of phyla.</title>
        <authorList>
            <person name="Brown C.T."/>
            <person name="Hug L.A."/>
            <person name="Thomas B.C."/>
            <person name="Sharon I."/>
            <person name="Castelle C.J."/>
            <person name="Singh A."/>
            <person name="Wilkins M.J."/>
            <person name="Williams K.H."/>
            <person name="Banfield J.F."/>
        </authorList>
    </citation>
    <scope>NUCLEOTIDE SEQUENCE [LARGE SCALE GENOMIC DNA]</scope>
</reference>
<feature type="domain" description="Thioredoxin" evidence="1">
    <location>
        <begin position="10"/>
        <end position="157"/>
    </location>
</feature>
<dbReference type="AlphaFoldDB" id="A0A0G0U5K7"/>